<organism evidence="1">
    <name type="scientific">marine sediment metagenome</name>
    <dbReference type="NCBI Taxonomy" id="412755"/>
    <lineage>
        <taxon>unclassified sequences</taxon>
        <taxon>metagenomes</taxon>
        <taxon>ecological metagenomes</taxon>
    </lineage>
</organism>
<gene>
    <name evidence="1" type="ORF">LCGC14_1491370</name>
</gene>
<sequence length="71" mass="8378">MITYLKAIMKCTSHKVEYRSKTELTHIYEFRKWGGKWPTLEMKIMGLGDENYKAGSNYNLTIESIPDEEEE</sequence>
<dbReference type="AlphaFoldDB" id="A0A0F9LM74"/>
<reference evidence="1" key="1">
    <citation type="journal article" date="2015" name="Nature">
        <title>Complex archaea that bridge the gap between prokaryotes and eukaryotes.</title>
        <authorList>
            <person name="Spang A."/>
            <person name="Saw J.H."/>
            <person name="Jorgensen S.L."/>
            <person name="Zaremba-Niedzwiedzka K."/>
            <person name="Martijn J."/>
            <person name="Lind A.E."/>
            <person name="van Eijk R."/>
            <person name="Schleper C."/>
            <person name="Guy L."/>
            <person name="Ettema T.J."/>
        </authorList>
    </citation>
    <scope>NUCLEOTIDE SEQUENCE</scope>
</reference>
<evidence type="ECO:0000313" key="1">
    <source>
        <dbReference type="EMBL" id="KKM65430.1"/>
    </source>
</evidence>
<comment type="caution">
    <text evidence="1">The sequence shown here is derived from an EMBL/GenBank/DDBJ whole genome shotgun (WGS) entry which is preliminary data.</text>
</comment>
<accession>A0A0F9LM74</accession>
<name>A0A0F9LM74_9ZZZZ</name>
<protein>
    <submittedName>
        <fullName evidence="1">Uncharacterized protein</fullName>
    </submittedName>
</protein>
<proteinExistence type="predicted"/>
<dbReference type="EMBL" id="LAZR01010726">
    <property type="protein sequence ID" value="KKM65430.1"/>
    <property type="molecule type" value="Genomic_DNA"/>
</dbReference>